<name>A0A510WG41_ENTTH</name>
<dbReference type="EMBL" id="BJUG01000017">
    <property type="protein sequence ID" value="GEK38123.1"/>
    <property type="molecule type" value="Genomic_DNA"/>
</dbReference>
<proteinExistence type="predicted"/>
<sequence>MYSGQKNSIGWKLFRFGIKFFRQTNDNLSDLIDHSYGIIKKNRNKEK</sequence>
<organism evidence="1 2">
    <name type="scientific">Enterococcus thailandicus</name>
    <dbReference type="NCBI Taxonomy" id="417368"/>
    <lineage>
        <taxon>Bacteria</taxon>
        <taxon>Bacillati</taxon>
        <taxon>Bacillota</taxon>
        <taxon>Bacilli</taxon>
        <taxon>Lactobacillales</taxon>
        <taxon>Enterococcaceae</taxon>
        <taxon>Enterococcus</taxon>
    </lineage>
</organism>
<evidence type="ECO:0000313" key="1">
    <source>
        <dbReference type="EMBL" id="GEK38123.1"/>
    </source>
</evidence>
<reference evidence="1 2" key="1">
    <citation type="submission" date="2019-07" db="EMBL/GenBank/DDBJ databases">
        <title>Whole genome shotgun sequence of Enterococcus thailandicus NBRC 101867.</title>
        <authorList>
            <person name="Hosoyama A."/>
            <person name="Uohara A."/>
            <person name="Ohji S."/>
            <person name="Ichikawa N."/>
        </authorList>
    </citation>
    <scope>NUCLEOTIDE SEQUENCE [LARGE SCALE GENOMIC DNA]</scope>
    <source>
        <strain evidence="1 2">NBRC 101867</strain>
    </source>
</reference>
<gene>
    <name evidence="1" type="ORF">ETH01_24100</name>
</gene>
<evidence type="ECO:0000313" key="2">
    <source>
        <dbReference type="Proteomes" id="UP000321361"/>
    </source>
</evidence>
<dbReference type="AlphaFoldDB" id="A0A510WG41"/>
<comment type="caution">
    <text evidence="1">The sequence shown here is derived from an EMBL/GenBank/DDBJ whole genome shotgun (WGS) entry which is preliminary data.</text>
</comment>
<protein>
    <submittedName>
        <fullName evidence="1">Uncharacterized protein</fullName>
    </submittedName>
</protein>
<dbReference type="Proteomes" id="UP000321361">
    <property type="component" value="Unassembled WGS sequence"/>
</dbReference>
<accession>A0A510WG41</accession>